<keyword evidence="5" id="KW-1185">Reference proteome</keyword>
<protein>
    <submittedName>
        <fullName evidence="4">NUDIX hydrolase</fullName>
    </submittedName>
</protein>
<dbReference type="Gene3D" id="3.90.79.10">
    <property type="entry name" value="Nucleoside Triphosphate Pyrophosphohydrolase"/>
    <property type="match status" value="1"/>
</dbReference>
<dbReference type="InterPro" id="IPR020084">
    <property type="entry name" value="NUDIX_hydrolase_CS"/>
</dbReference>
<evidence type="ECO:0000256" key="1">
    <source>
        <dbReference type="ARBA" id="ARBA00001946"/>
    </source>
</evidence>
<feature type="domain" description="Nudix hydrolase" evidence="3">
    <location>
        <begin position="49"/>
        <end position="191"/>
    </location>
</feature>
<dbReference type="Proteomes" id="UP000249605">
    <property type="component" value="Plasmid unnamed5"/>
</dbReference>
<geneLocation type="plasmid" evidence="4 5">
    <name>unnamed5</name>
</geneLocation>
<gene>
    <name evidence="4" type="ORF">DM194_27470</name>
</gene>
<keyword evidence="2 4" id="KW-0378">Hydrolase</keyword>
<dbReference type="PROSITE" id="PS00893">
    <property type="entry name" value="NUDIX_BOX"/>
    <property type="match status" value="1"/>
</dbReference>
<reference evidence="4 5" key="1">
    <citation type="submission" date="2018-06" db="EMBL/GenBank/DDBJ databases">
        <title>Complete genome sequencing of Azospirillum sp. M2T2B2.</title>
        <authorList>
            <person name="Heo J."/>
            <person name="Kim S.-J."/>
            <person name="Kwon S.-W."/>
            <person name="Anandham R."/>
        </authorList>
    </citation>
    <scope>NUCLEOTIDE SEQUENCE [LARGE SCALE GENOMIC DNA]</scope>
    <source>
        <strain evidence="4 5">M2T2B2</strain>
        <plasmid evidence="4 5">unnamed5</plasmid>
    </source>
</reference>
<keyword evidence="4" id="KW-0614">Plasmid</keyword>
<accession>A0A2U9SH39</accession>
<dbReference type="PROSITE" id="PS51462">
    <property type="entry name" value="NUDIX"/>
    <property type="match status" value="1"/>
</dbReference>
<dbReference type="RefSeq" id="WP_111070795.1">
    <property type="nucleotide sequence ID" value="NZ_CP029835.1"/>
</dbReference>
<dbReference type="KEGG" id="azm:DM194_27470"/>
<evidence type="ECO:0000259" key="3">
    <source>
        <dbReference type="PROSITE" id="PS51462"/>
    </source>
</evidence>
<name>A0A2U9SH39_9PROT</name>
<evidence type="ECO:0000313" key="4">
    <source>
        <dbReference type="EMBL" id="AWU98006.1"/>
    </source>
</evidence>
<dbReference type="Pfam" id="PF00293">
    <property type="entry name" value="NUDIX"/>
    <property type="match status" value="1"/>
</dbReference>
<dbReference type="InterPro" id="IPR015797">
    <property type="entry name" value="NUDIX_hydrolase-like_dom_sf"/>
</dbReference>
<dbReference type="SUPFAM" id="SSF55811">
    <property type="entry name" value="Nudix"/>
    <property type="match status" value="1"/>
</dbReference>
<dbReference type="InterPro" id="IPR000086">
    <property type="entry name" value="NUDIX_hydrolase_dom"/>
</dbReference>
<evidence type="ECO:0000313" key="5">
    <source>
        <dbReference type="Proteomes" id="UP000249605"/>
    </source>
</evidence>
<organism evidence="4 5">
    <name type="scientific">Azospirillum ramasamyi</name>
    <dbReference type="NCBI Taxonomy" id="682998"/>
    <lineage>
        <taxon>Bacteria</taxon>
        <taxon>Pseudomonadati</taxon>
        <taxon>Pseudomonadota</taxon>
        <taxon>Alphaproteobacteria</taxon>
        <taxon>Rhodospirillales</taxon>
        <taxon>Azospirillaceae</taxon>
        <taxon>Azospirillum</taxon>
    </lineage>
</organism>
<dbReference type="OrthoDB" id="9806150at2"/>
<dbReference type="AlphaFoldDB" id="A0A2U9SH39"/>
<sequence length="219" mass="24263">MTGHRPYRLHRPWTVLGSRELLDADPFLKVRVETVELPDGRRIDDYYQFDQPSFACIFAETADGRIVTYRQYRHGPRKVGLVFPGGHLSPGEEPLAAAKRELMEETGMEAEAWTDLGAYIVNANQGGAWSHMFHATGCRRIADPVADPISAPISAPISDDLEDTEILLLTRAELLEGIGRGEMHLLTQIALVSMVWQADIARVLSRPHPPDAASPATAR</sequence>
<evidence type="ECO:0000256" key="2">
    <source>
        <dbReference type="ARBA" id="ARBA00022801"/>
    </source>
</evidence>
<dbReference type="CDD" id="cd03424">
    <property type="entry name" value="NUDIX_ADPRase_Nudt5_UGPPase_Nudt14"/>
    <property type="match status" value="1"/>
</dbReference>
<dbReference type="EMBL" id="CP029835">
    <property type="protein sequence ID" value="AWU98006.1"/>
    <property type="molecule type" value="Genomic_DNA"/>
</dbReference>
<dbReference type="GO" id="GO:0016787">
    <property type="term" value="F:hydrolase activity"/>
    <property type="evidence" value="ECO:0007669"/>
    <property type="project" value="UniProtKB-KW"/>
</dbReference>
<proteinExistence type="predicted"/>
<comment type="cofactor">
    <cofactor evidence="1">
        <name>Mg(2+)</name>
        <dbReference type="ChEBI" id="CHEBI:18420"/>
    </cofactor>
</comment>